<dbReference type="AlphaFoldDB" id="A0A8H6YCJ1"/>
<evidence type="ECO:0000256" key="1">
    <source>
        <dbReference type="SAM" id="Coils"/>
    </source>
</evidence>
<dbReference type="EMBL" id="JACAZH010000009">
    <property type="protein sequence ID" value="KAF7358575.1"/>
    <property type="molecule type" value="Genomic_DNA"/>
</dbReference>
<evidence type="ECO:0000313" key="4">
    <source>
        <dbReference type="Proteomes" id="UP000623467"/>
    </source>
</evidence>
<dbReference type="OrthoDB" id="3365698at2759"/>
<gene>
    <name evidence="3" type="ORF">MSAN_01195800</name>
</gene>
<sequence>MASLCSSCDAALILTSDAFNFSLTTDPRTLVRFLHLSSTNEPPLEPESSIVRPIAEKTSARLAALDAELSRLKGRVRELEDERAPLSGFHAQNMRILWPMRRIPPEILGEIFSWTLPSAYDIFDIEDCPWILTCVCASWRALAPSKPSLWSLIVIDFTNKTQYPLEMIRIQLKRARLLKIHFFGDEMCESPLQIALFTLLAGSYTQWEELNIRLTSDLVPILMDLCQDPRALRKVRVQWDTAESQPSEYNSVDFLRTAISLVDISVHCEYQFLPTRLPVVHHLTRYDFDAPWTTHAQLLRSLPNLEEVRICREFDSSLDWPHQGPHPGQPIELLRLQRLFVNASTSLDYLRAPSLEEIAIQLPGDTHAESTATRHSLRSRLSYT</sequence>
<comment type="caution">
    <text evidence="3">The sequence shown here is derived from an EMBL/GenBank/DDBJ whole genome shotgun (WGS) entry which is preliminary data.</text>
</comment>
<reference evidence="3" key="1">
    <citation type="submission" date="2020-05" db="EMBL/GenBank/DDBJ databases">
        <title>Mycena genomes resolve the evolution of fungal bioluminescence.</title>
        <authorList>
            <person name="Tsai I.J."/>
        </authorList>
    </citation>
    <scope>NUCLEOTIDE SEQUENCE</scope>
    <source>
        <strain evidence="3">160909Yilan</strain>
    </source>
</reference>
<feature type="compositionally biased region" description="Polar residues" evidence="2">
    <location>
        <begin position="369"/>
        <end position="384"/>
    </location>
</feature>
<name>A0A8H6YCJ1_9AGAR</name>
<evidence type="ECO:0000313" key="3">
    <source>
        <dbReference type="EMBL" id="KAF7358575.1"/>
    </source>
</evidence>
<proteinExistence type="predicted"/>
<feature type="coiled-coil region" evidence="1">
    <location>
        <begin position="55"/>
        <end position="82"/>
    </location>
</feature>
<feature type="region of interest" description="Disordered" evidence="2">
    <location>
        <begin position="365"/>
        <end position="384"/>
    </location>
</feature>
<keyword evidence="1" id="KW-0175">Coiled coil</keyword>
<dbReference type="Gene3D" id="1.20.1280.50">
    <property type="match status" value="1"/>
</dbReference>
<protein>
    <submittedName>
        <fullName evidence="3">F-box domain-containing protein</fullName>
    </submittedName>
</protein>
<organism evidence="3 4">
    <name type="scientific">Mycena sanguinolenta</name>
    <dbReference type="NCBI Taxonomy" id="230812"/>
    <lineage>
        <taxon>Eukaryota</taxon>
        <taxon>Fungi</taxon>
        <taxon>Dikarya</taxon>
        <taxon>Basidiomycota</taxon>
        <taxon>Agaricomycotina</taxon>
        <taxon>Agaricomycetes</taxon>
        <taxon>Agaricomycetidae</taxon>
        <taxon>Agaricales</taxon>
        <taxon>Marasmiineae</taxon>
        <taxon>Mycenaceae</taxon>
        <taxon>Mycena</taxon>
    </lineage>
</organism>
<keyword evidence="4" id="KW-1185">Reference proteome</keyword>
<dbReference type="Proteomes" id="UP000623467">
    <property type="component" value="Unassembled WGS sequence"/>
</dbReference>
<accession>A0A8H6YCJ1</accession>
<evidence type="ECO:0000256" key="2">
    <source>
        <dbReference type="SAM" id="MobiDB-lite"/>
    </source>
</evidence>